<dbReference type="EMBL" id="LBTH01000035">
    <property type="protein sequence ID" value="KKQ35121.1"/>
    <property type="molecule type" value="Genomic_DNA"/>
</dbReference>
<dbReference type="AlphaFoldDB" id="A0A0G0K3D0"/>
<proteinExistence type="predicted"/>
<accession>A0A0G0K3D0</accession>
<organism evidence="1 2">
    <name type="scientific">candidate division WS6 bacterium GW2011_GWA2_37_6</name>
    <dbReference type="NCBI Taxonomy" id="1619087"/>
    <lineage>
        <taxon>Bacteria</taxon>
        <taxon>Candidatus Dojkabacteria</taxon>
    </lineage>
</organism>
<sequence length="187" mass="21995">MTKLIYITHPSVEIVPNIRIDTWQLSEEGQKAAKRLSKLNFYKNVRLVYSSREPKAIETAQILSEKYHFKIKSYKELNELNRSSTGFILPDEYIKAIQYVYQYPDRSFQGWEKLDKSYERNTEVLQEIIKKHVGDLIIIIGHGQSGTLIKCWIKKIKPSWAEDPKTTGCYFIADLNTNKILQDWTKY</sequence>
<dbReference type="InterPro" id="IPR029033">
    <property type="entry name" value="His_PPase_superfam"/>
</dbReference>
<reference evidence="1" key="1">
    <citation type="journal article" date="2015" name="Nature">
        <title>rRNA introns, odd ribosomes, and small enigmatic genomes across a large radiation of phyla.</title>
        <authorList>
            <person name="Brown C.T."/>
            <person name="Hug L.A."/>
            <person name="Thomas B.C."/>
            <person name="Sharon I."/>
            <person name="Castelle C.J."/>
            <person name="Singh A."/>
            <person name="Wilkins M.J."/>
            <person name="Williams K.H."/>
            <person name="Banfield J.F."/>
        </authorList>
    </citation>
    <scope>NUCLEOTIDE SEQUENCE [LARGE SCALE GENOMIC DNA]</scope>
</reference>
<protein>
    <submittedName>
        <fullName evidence="1">Fructose-2,6-bisphosphatase</fullName>
    </submittedName>
</protein>
<dbReference type="Proteomes" id="UP000034852">
    <property type="component" value="Unassembled WGS sequence"/>
</dbReference>
<evidence type="ECO:0000313" key="2">
    <source>
        <dbReference type="Proteomes" id="UP000034852"/>
    </source>
</evidence>
<comment type="caution">
    <text evidence="1">The sequence shown here is derived from an EMBL/GenBank/DDBJ whole genome shotgun (WGS) entry which is preliminary data.</text>
</comment>
<gene>
    <name evidence="1" type="ORF">US52_C0035G0004</name>
</gene>
<dbReference type="CDD" id="cd07040">
    <property type="entry name" value="HP"/>
    <property type="match status" value="1"/>
</dbReference>
<dbReference type="InterPro" id="IPR013078">
    <property type="entry name" value="His_Pase_superF_clade-1"/>
</dbReference>
<dbReference type="Pfam" id="PF00300">
    <property type="entry name" value="His_Phos_1"/>
    <property type="match status" value="1"/>
</dbReference>
<dbReference type="SUPFAM" id="SSF53254">
    <property type="entry name" value="Phosphoglycerate mutase-like"/>
    <property type="match status" value="1"/>
</dbReference>
<evidence type="ECO:0000313" key="1">
    <source>
        <dbReference type="EMBL" id="KKQ35121.1"/>
    </source>
</evidence>
<name>A0A0G0K3D0_9BACT</name>
<dbReference type="Gene3D" id="3.40.50.1240">
    <property type="entry name" value="Phosphoglycerate mutase-like"/>
    <property type="match status" value="1"/>
</dbReference>